<sequence>MSIPQDHLRPIVFYEWGRGTKAMSTTVKWWTACFKGGNTDFESKSLSGRPHTGEDSPFSTLPKRIWMLAPTIL</sequence>
<protein>
    <recommendedName>
        <fullName evidence="3">Mos1 transposase HTH domain-containing protein</fullName>
    </recommendedName>
</protein>
<evidence type="ECO:0000313" key="2">
    <source>
        <dbReference type="Proteomes" id="UP000053660"/>
    </source>
</evidence>
<name>A0A0B1TVR2_OESDE</name>
<gene>
    <name evidence="1" type="ORF">OESDEN_00055</name>
</gene>
<dbReference type="EMBL" id="KN549200">
    <property type="protein sequence ID" value="KHJ99992.1"/>
    <property type="molecule type" value="Genomic_DNA"/>
</dbReference>
<organism evidence="1 2">
    <name type="scientific">Oesophagostomum dentatum</name>
    <name type="common">Nodular worm</name>
    <dbReference type="NCBI Taxonomy" id="61180"/>
    <lineage>
        <taxon>Eukaryota</taxon>
        <taxon>Metazoa</taxon>
        <taxon>Ecdysozoa</taxon>
        <taxon>Nematoda</taxon>
        <taxon>Chromadorea</taxon>
        <taxon>Rhabditida</taxon>
        <taxon>Rhabditina</taxon>
        <taxon>Rhabditomorpha</taxon>
        <taxon>Strongyloidea</taxon>
        <taxon>Strongylidae</taxon>
        <taxon>Oesophagostomum</taxon>
    </lineage>
</organism>
<evidence type="ECO:0008006" key="3">
    <source>
        <dbReference type="Google" id="ProtNLM"/>
    </source>
</evidence>
<accession>A0A0B1TVR2</accession>
<keyword evidence="2" id="KW-1185">Reference proteome</keyword>
<dbReference type="AlphaFoldDB" id="A0A0B1TVR2"/>
<dbReference type="Proteomes" id="UP000053660">
    <property type="component" value="Unassembled WGS sequence"/>
</dbReference>
<reference evidence="1 2" key="1">
    <citation type="submission" date="2014-03" db="EMBL/GenBank/DDBJ databases">
        <title>Draft genome of the hookworm Oesophagostomum dentatum.</title>
        <authorList>
            <person name="Mitreva M."/>
        </authorList>
    </citation>
    <scope>NUCLEOTIDE SEQUENCE [LARGE SCALE GENOMIC DNA]</scope>
    <source>
        <strain evidence="1 2">OD-Hann</strain>
    </source>
</reference>
<dbReference type="OrthoDB" id="616263at2759"/>
<evidence type="ECO:0000313" key="1">
    <source>
        <dbReference type="EMBL" id="KHJ99992.1"/>
    </source>
</evidence>
<proteinExistence type="predicted"/>